<protein>
    <recommendedName>
        <fullName evidence="13">Cation-transporting ATPase</fullName>
        <ecNumber evidence="13">7.2.2.-</ecNumber>
    </recommendedName>
</protein>
<keyword evidence="11 13" id="KW-0472">Membrane</keyword>
<evidence type="ECO:0000256" key="9">
    <source>
        <dbReference type="ARBA" id="ARBA00022967"/>
    </source>
</evidence>
<dbReference type="InterPro" id="IPR023214">
    <property type="entry name" value="HAD_sf"/>
</dbReference>
<dbReference type="WBParaSite" id="SMRG1_8830.8">
    <property type="protein sequence ID" value="SMRG1_8830.8"/>
    <property type="gene ID" value="SMRG1_8830"/>
</dbReference>
<dbReference type="Gene3D" id="2.70.150.10">
    <property type="entry name" value="Calcium-transporting ATPase, cytoplasmic transduction domain A"/>
    <property type="match status" value="1"/>
</dbReference>
<evidence type="ECO:0000256" key="6">
    <source>
        <dbReference type="ARBA" id="ARBA00022741"/>
    </source>
</evidence>
<dbReference type="InterPro" id="IPR047819">
    <property type="entry name" value="P5A-ATPase_N"/>
</dbReference>
<evidence type="ECO:0000256" key="5">
    <source>
        <dbReference type="ARBA" id="ARBA00022723"/>
    </source>
</evidence>
<dbReference type="EC" id="7.2.2.-" evidence="13"/>
<dbReference type="GO" id="GO:0016020">
    <property type="term" value="C:membrane"/>
    <property type="evidence" value="ECO:0007669"/>
    <property type="project" value="UniProtKB-SubCell"/>
</dbReference>
<feature type="transmembrane region" description="Helical" evidence="13">
    <location>
        <begin position="429"/>
        <end position="459"/>
    </location>
</feature>
<comment type="similarity">
    <text evidence="2 13">Belongs to the cation transport ATPase (P-type) (TC 3.A.3) family. Type V subfamily.</text>
</comment>
<keyword evidence="4 13" id="KW-0812">Transmembrane</keyword>
<dbReference type="NCBIfam" id="TIGR01657">
    <property type="entry name" value="P-ATPase-V"/>
    <property type="match status" value="1"/>
</dbReference>
<dbReference type="GO" id="GO:0019829">
    <property type="term" value="F:ATPase-coupled monoatomic cation transmembrane transporter activity"/>
    <property type="evidence" value="ECO:0007669"/>
    <property type="project" value="UniProtKB-UniRule"/>
</dbReference>
<dbReference type="InterPro" id="IPR059000">
    <property type="entry name" value="ATPase_P-type_domA"/>
</dbReference>
<dbReference type="InterPro" id="IPR023299">
    <property type="entry name" value="ATPase_P-typ_cyto_dom_N"/>
</dbReference>
<evidence type="ECO:0000259" key="16">
    <source>
        <dbReference type="Pfam" id="PF12409"/>
    </source>
</evidence>
<dbReference type="Pfam" id="PF12409">
    <property type="entry name" value="P5-ATPase"/>
    <property type="match status" value="1"/>
</dbReference>
<dbReference type="SUPFAM" id="SSF81665">
    <property type="entry name" value="Calcium ATPase, transmembrane domain M"/>
    <property type="match status" value="1"/>
</dbReference>
<keyword evidence="6 13" id="KW-0547">Nucleotide-binding</keyword>
<dbReference type="SUPFAM" id="SSF81653">
    <property type="entry name" value="Calcium ATPase, transduction domain A"/>
    <property type="match status" value="1"/>
</dbReference>
<keyword evidence="9 13" id="KW-1278">Translocase</keyword>
<dbReference type="NCBIfam" id="TIGR01494">
    <property type="entry name" value="ATPase_P-type"/>
    <property type="match status" value="1"/>
</dbReference>
<dbReference type="SUPFAM" id="SSF56784">
    <property type="entry name" value="HAD-like"/>
    <property type="match status" value="1"/>
</dbReference>
<dbReference type="InterPro" id="IPR036412">
    <property type="entry name" value="HAD-like_sf"/>
</dbReference>
<dbReference type="Gene3D" id="3.40.50.1000">
    <property type="entry name" value="HAD superfamily/HAD-like"/>
    <property type="match status" value="1"/>
</dbReference>
<dbReference type="Gene3D" id="3.40.1110.10">
    <property type="entry name" value="Calcium-transporting ATPase, cytoplasmic domain N"/>
    <property type="match status" value="1"/>
</dbReference>
<dbReference type="GO" id="GO:0016887">
    <property type="term" value="F:ATP hydrolysis activity"/>
    <property type="evidence" value="ECO:0007669"/>
    <property type="project" value="InterPro"/>
</dbReference>
<dbReference type="PANTHER" id="PTHR45630:SF8">
    <property type="entry name" value="CATION-TRANSPORTING ATPASE"/>
    <property type="match status" value="1"/>
</dbReference>
<feature type="region of interest" description="Disordered" evidence="14">
    <location>
        <begin position="1"/>
        <end position="21"/>
    </location>
</feature>
<dbReference type="Pfam" id="PF00122">
    <property type="entry name" value="E1-E2_ATPase"/>
    <property type="match status" value="1"/>
</dbReference>
<reference evidence="18" key="1">
    <citation type="submission" date="2023-11" db="UniProtKB">
        <authorList>
            <consortium name="WormBaseParasite"/>
        </authorList>
    </citation>
    <scope>IDENTIFICATION</scope>
</reference>
<evidence type="ECO:0000256" key="7">
    <source>
        <dbReference type="ARBA" id="ARBA00022840"/>
    </source>
</evidence>
<feature type="transmembrane region" description="Helical" evidence="13">
    <location>
        <begin position="1049"/>
        <end position="1068"/>
    </location>
</feature>
<feature type="transmembrane region" description="Helical" evidence="13">
    <location>
        <begin position="1226"/>
        <end position="1250"/>
    </location>
</feature>
<dbReference type="GO" id="GO:0140358">
    <property type="term" value="F:P-type transmembrane transporter activity"/>
    <property type="evidence" value="ECO:0007669"/>
    <property type="project" value="InterPro"/>
</dbReference>
<dbReference type="PROSITE" id="PS00154">
    <property type="entry name" value="ATPASE_E1_E2"/>
    <property type="match status" value="1"/>
</dbReference>
<dbReference type="InterPro" id="IPR001757">
    <property type="entry name" value="P_typ_ATPase"/>
</dbReference>
<comment type="catalytic activity">
    <reaction evidence="12 13">
        <text>ATP + H2O = ADP + phosphate + H(+)</text>
        <dbReference type="Rhea" id="RHEA:13065"/>
        <dbReference type="ChEBI" id="CHEBI:15377"/>
        <dbReference type="ChEBI" id="CHEBI:15378"/>
        <dbReference type="ChEBI" id="CHEBI:30616"/>
        <dbReference type="ChEBI" id="CHEBI:43474"/>
        <dbReference type="ChEBI" id="CHEBI:456216"/>
    </reaction>
</comment>
<dbReference type="GO" id="GO:0005524">
    <property type="term" value="F:ATP binding"/>
    <property type="evidence" value="ECO:0007669"/>
    <property type="project" value="UniProtKB-UniRule"/>
</dbReference>
<evidence type="ECO:0000313" key="18">
    <source>
        <dbReference type="WBParaSite" id="SMRG1_8830.8"/>
    </source>
</evidence>
<organism evidence="17 18">
    <name type="scientific">Schistosoma margrebowiei</name>
    <dbReference type="NCBI Taxonomy" id="48269"/>
    <lineage>
        <taxon>Eukaryota</taxon>
        <taxon>Metazoa</taxon>
        <taxon>Spiralia</taxon>
        <taxon>Lophotrochozoa</taxon>
        <taxon>Platyhelminthes</taxon>
        <taxon>Trematoda</taxon>
        <taxon>Digenea</taxon>
        <taxon>Strigeidida</taxon>
        <taxon>Schistosomatoidea</taxon>
        <taxon>Schistosomatidae</taxon>
        <taxon>Schistosoma</taxon>
    </lineage>
</organism>
<evidence type="ECO:0000256" key="13">
    <source>
        <dbReference type="RuleBase" id="RU362082"/>
    </source>
</evidence>
<accession>A0AA85ALH8</accession>
<dbReference type="GO" id="GO:0015203">
    <property type="term" value="F:polyamine transmembrane transporter activity"/>
    <property type="evidence" value="ECO:0007669"/>
    <property type="project" value="TreeGrafter"/>
</dbReference>
<feature type="transmembrane region" description="Helical" evidence="13">
    <location>
        <begin position="1111"/>
        <end position="1135"/>
    </location>
</feature>
<feature type="transmembrane region" description="Helical" evidence="13">
    <location>
        <begin position="1187"/>
        <end position="1206"/>
    </location>
</feature>
<evidence type="ECO:0000256" key="14">
    <source>
        <dbReference type="SAM" id="MobiDB-lite"/>
    </source>
</evidence>
<dbReference type="InterPro" id="IPR008250">
    <property type="entry name" value="ATPase_P-typ_transduc_dom_A_sf"/>
</dbReference>
<feature type="transmembrane region" description="Helical" evidence="13">
    <location>
        <begin position="32"/>
        <end position="53"/>
    </location>
</feature>
<evidence type="ECO:0000256" key="4">
    <source>
        <dbReference type="ARBA" id="ARBA00022692"/>
    </source>
</evidence>
<keyword evidence="7 13" id="KW-0067">ATP-binding</keyword>
<feature type="transmembrane region" description="Helical" evidence="13">
    <location>
        <begin position="400"/>
        <end position="423"/>
    </location>
</feature>
<feature type="transmembrane region" description="Helical" evidence="13">
    <location>
        <begin position="227"/>
        <end position="245"/>
    </location>
</feature>
<keyword evidence="8 13" id="KW-0460">Magnesium</keyword>
<dbReference type="GO" id="GO:0046872">
    <property type="term" value="F:metal ion binding"/>
    <property type="evidence" value="ECO:0007669"/>
    <property type="project" value="UniProtKB-UniRule"/>
</dbReference>
<feature type="domain" description="P-type ATPase A" evidence="15">
    <location>
        <begin position="263"/>
        <end position="386"/>
    </location>
</feature>
<evidence type="ECO:0000256" key="12">
    <source>
        <dbReference type="ARBA" id="ARBA00049360"/>
    </source>
</evidence>
<sequence>MFSHCGSVKKSSSHKISCEGSTSDIEGYKFSYVRYICVIIGCILSGGLLRLLFHWFPHWMLWCTHKVCDLNEADKVKIKDISGIYIHKVQYPTRGKPRLSYYLIDNTVANYGLCDKSQYHNSTTDAFLEKQNERPYIIHKKLKYIWNFESENFELLQNWDERPYDEVLNAPTLTTDLIETRRNLYGINKIDVSLTPIMRLVLNGCLTPFHCFQVFSCVIWFCVEYEIYATCIAVFSVTSLIFQVYELRKNERALKKTVCISSKVTVCRRRDGEDDFMLVDSTELVPGDLIAIPSSGCLMQCDAVLLMGNCIVNESSLTGESLPITKIPLPNGQYENTTFDFRSCPRHILFSGTSVIQTRGDINKRVLAVVIRTGFMTTKGELVRSIMFPKPMKFKFTQDAYQFLGALCGVALVGLCVSVYLMYWNKKELYYIILRPLDLVTIVIPPILPVAMSVGIVFAQRRLRNHGIYCINPSVMNVCGVINLTCFDKTGTLTEDGLDLWGVVPNRDGVLGKPEFEPSKLDYGPLVECMATCHSLTRIDGVLSGDPLDVKMFQSTKWEFIEVISEDQHNFDLVISAIVRPKEDECGDIFEKIPYEIGIVRQFPFSSSVQRMSVITRTLNESQFHIYTKGAPETIEVLCRRDTIPTNFHSNLLEFTREGFRVLALAWRPIKASYLRIMRISRDRVEHNLLFLGLLVMENRLKPESGPVIKTLRQANIRPVMVTGDHMLTSLSVARDCEMIDELDRVVIVTARPPPCPVNDFDSDVLNESQPIPVPNNGLSTEKNPNNIQDATNAGNNKNFSDDLINSLVQFHYAEDLHRPVTEVATTNIQLKRNLTKSDNRETSKQSFSKRLKTRFNFGRLQSPSKAFTSLSALGNSAIYHADSEKVDNHTDYEKCLFDKLDKHLDKSDTFKYKDSAENRYALSIRMIDRPDFHLAISGKTWSVIQEHYPWLIPKLVVKGTVFARFSPEQKAQVIEALQSVGYFVSMCGDGANDCGALKVAHAGISLSEAEASIASPFTSKKQNISCVPMLIREGRCALVTSFGTFKFMAGYSLIQSFSTIILFAIGSNLSEWEFLYCDFVIITTLSLTFGYTHAYPYLSAEPPTMRLLSMVTMISLFGQVIIGFIIQATAFILIRFQSWYMPLYSYSNTAEYKNYENAAVFIVSTYQYIILAIAFSKGAPYRKSILTNYAFVLNILVCFALSLYLTTYPVNWILERLQLVRIPSIWFILILHSMVLANFMASYIVESIVDGVSFRRRIRRIRRALFPRRVERKAYERIREEIDRSAGVWPPLLRSASLQALPRDLFTDENLDVTTRPRSRRLSSAVSNDTDVDVASVQSEITDRRQLPFSSTDGDIGLHKVVSKHFSNQMSVNENPNQTFTLGGSLKKHNLSVDSLQHHTVYDPDVFDHSSVPSTPSALEVPVIESMSSHLRNEGEENRE</sequence>
<evidence type="ECO:0000313" key="17">
    <source>
        <dbReference type="Proteomes" id="UP000050790"/>
    </source>
</evidence>
<dbReference type="FunFam" id="3.40.50.1000:FF:000068">
    <property type="entry name" value="Cation-transporting ATPase"/>
    <property type="match status" value="1"/>
</dbReference>
<evidence type="ECO:0000256" key="11">
    <source>
        <dbReference type="ARBA" id="ARBA00023136"/>
    </source>
</evidence>
<evidence type="ECO:0000256" key="1">
    <source>
        <dbReference type="ARBA" id="ARBA00004141"/>
    </source>
</evidence>
<dbReference type="GO" id="GO:0006874">
    <property type="term" value="P:intracellular calcium ion homeostasis"/>
    <property type="evidence" value="ECO:0007669"/>
    <property type="project" value="TreeGrafter"/>
</dbReference>
<name>A0AA85ALH8_9TREM</name>
<dbReference type="SUPFAM" id="SSF81660">
    <property type="entry name" value="Metal cation-transporting ATPase, ATP-binding domain N"/>
    <property type="match status" value="1"/>
</dbReference>
<keyword evidence="3" id="KW-0597">Phosphoprotein</keyword>
<dbReference type="Pfam" id="PF13246">
    <property type="entry name" value="Cation_ATPase"/>
    <property type="match status" value="1"/>
</dbReference>
<keyword evidence="5 13" id="KW-0479">Metal-binding</keyword>
<feature type="transmembrane region" description="Helical" evidence="13">
    <location>
        <begin position="1080"/>
        <end position="1099"/>
    </location>
</feature>
<evidence type="ECO:0000259" key="15">
    <source>
        <dbReference type="Pfam" id="PF00122"/>
    </source>
</evidence>
<evidence type="ECO:0000256" key="10">
    <source>
        <dbReference type="ARBA" id="ARBA00022989"/>
    </source>
</evidence>
<dbReference type="InterPro" id="IPR018303">
    <property type="entry name" value="ATPase_P-typ_P_site"/>
</dbReference>
<dbReference type="Proteomes" id="UP000050790">
    <property type="component" value="Unassembled WGS sequence"/>
</dbReference>
<feature type="transmembrane region" description="Helical" evidence="13">
    <location>
        <begin position="200"/>
        <end position="221"/>
    </location>
</feature>
<evidence type="ECO:0000256" key="2">
    <source>
        <dbReference type="ARBA" id="ARBA00006000"/>
    </source>
</evidence>
<dbReference type="PRINTS" id="PR00119">
    <property type="entry name" value="CATATPASE"/>
</dbReference>
<dbReference type="PANTHER" id="PTHR45630">
    <property type="entry name" value="CATION-TRANSPORTING ATPASE-RELATED"/>
    <property type="match status" value="1"/>
</dbReference>
<evidence type="ECO:0000256" key="3">
    <source>
        <dbReference type="ARBA" id="ARBA00022553"/>
    </source>
</evidence>
<feature type="transmembrane region" description="Helical" evidence="13">
    <location>
        <begin position="1155"/>
        <end position="1175"/>
    </location>
</feature>
<proteinExistence type="inferred from homology"/>
<evidence type="ECO:0000256" key="8">
    <source>
        <dbReference type="ARBA" id="ARBA00022842"/>
    </source>
</evidence>
<dbReference type="InterPro" id="IPR023298">
    <property type="entry name" value="ATPase_P-typ_TM_dom_sf"/>
</dbReference>
<keyword evidence="10 13" id="KW-1133">Transmembrane helix</keyword>
<feature type="domain" description="P5B-type ATPase N-terminal" evidence="16">
    <location>
        <begin position="22"/>
        <end position="147"/>
    </location>
</feature>
<comment type="subcellular location">
    <subcellularLocation>
        <location evidence="1 13">Membrane</location>
        <topology evidence="1 13">Multi-pass membrane protein</topology>
    </subcellularLocation>
</comment>
<dbReference type="InterPro" id="IPR006544">
    <property type="entry name" value="P-type_TPase_V"/>
</dbReference>